<proteinExistence type="predicted"/>
<evidence type="ECO:0000313" key="1">
    <source>
        <dbReference type="EMBL" id="RRJ54655.1"/>
    </source>
</evidence>
<name>A0A3P3T9E0_9BACL</name>
<gene>
    <name evidence="1" type="ORF">EHV15_34220</name>
</gene>
<evidence type="ECO:0000313" key="2">
    <source>
        <dbReference type="Proteomes" id="UP000267017"/>
    </source>
</evidence>
<dbReference type="EMBL" id="RRCN01000002">
    <property type="protein sequence ID" value="RRJ54655.1"/>
    <property type="molecule type" value="Genomic_DNA"/>
</dbReference>
<organism evidence="1 2">
    <name type="scientific">Paenibacillus oralis</name>
    <dbReference type="NCBI Taxonomy" id="2490856"/>
    <lineage>
        <taxon>Bacteria</taxon>
        <taxon>Bacillati</taxon>
        <taxon>Bacillota</taxon>
        <taxon>Bacilli</taxon>
        <taxon>Bacillales</taxon>
        <taxon>Paenibacillaceae</taxon>
        <taxon>Paenibacillus</taxon>
    </lineage>
</organism>
<dbReference type="AlphaFoldDB" id="A0A3P3T9E0"/>
<protein>
    <submittedName>
        <fullName evidence="1">Uncharacterized protein</fullName>
    </submittedName>
</protein>
<accession>A0A3P3T9E0</accession>
<dbReference type="Proteomes" id="UP000267017">
    <property type="component" value="Unassembled WGS sequence"/>
</dbReference>
<keyword evidence="2" id="KW-1185">Reference proteome</keyword>
<sequence length="67" mass="7493">MSNKNGLRGQEDIINDILKVHNVNQPEKHSVGKGDVKTIFHSHGELIRKLKDIEADIKASPRKSGIH</sequence>
<comment type="caution">
    <text evidence="1">The sequence shown here is derived from an EMBL/GenBank/DDBJ whole genome shotgun (WGS) entry which is preliminary data.</text>
</comment>
<reference evidence="1 2" key="1">
    <citation type="submission" date="2018-11" db="EMBL/GenBank/DDBJ databases">
        <title>Genome sequencing of Paenibacillus sp. KCOM 3021 (= ChDC PVNT-B20).</title>
        <authorList>
            <person name="Kook J.-K."/>
            <person name="Park S.-N."/>
            <person name="Lim Y.K."/>
        </authorList>
    </citation>
    <scope>NUCLEOTIDE SEQUENCE [LARGE SCALE GENOMIC DNA]</scope>
    <source>
        <strain evidence="1 2">KCOM 3021</strain>
    </source>
</reference>
<dbReference type="RefSeq" id="WP_128635742.1">
    <property type="nucleotide sequence ID" value="NZ_RRCN01000002.1"/>
</dbReference>